<dbReference type="AlphaFoldDB" id="A0A7W7RML7"/>
<dbReference type="InterPro" id="IPR013216">
    <property type="entry name" value="Methyltransf_11"/>
</dbReference>
<dbReference type="PANTHER" id="PTHR42912">
    <property type="entry name" value="METHYLTRANSFERASE"/>
    <property type="match status" value="1"/>
</dbReference>
<reference evidence="2 3" key="1">
    <citation type="submission" date="2020-08" db="EMBL/GenBank/DDBJ databases">
        <title>Sequencing the genomes of 1000 actinobacteria strains.</title>
        <authorList>
            <person name="Klenk H.-P."/>
        </authorList>
    </citation>
    <scope>NUCLEOTIDE SEQUENCE [LARGE SCALE GENOMIC DNA]</scope>
    <source>
        <strain evidence="2 3">DSM 102030</strain>
    </source>
</reference>
<dbReference type="RefSeq" id="WP_184582146.1">
    <property type="nucleotide sequence ID" value="NZ_JACHJT010000001.1"/>
</dbReference>
<dbReference type="GO" id="GO:0008757">
    <property type="term" value="F:S-adenosylmethionine-dependent methyltransferase activity"/>
    <property type="evidence" value="ECO:0007669"/>
    <property type="project" value="InterPro"/>
</dbReference>
<dbReference type="SUPFAM" id="SSF53335">
    <property type="entry name" value="S-adenosyl-L-methionine-dependent methyltransferases"/>
    <property type="match status" value="1"/>
</dbReference>
<evidence type="ECO:0000313" key="3">
    <source>
        <dbReference type="Proteomes" id="UP000523007"/>
    </source>
</evidence>
<feature type="domain" description="Methyltransferase type 11" evidence="1">
    <location>
        <begin position="56"/>
        <end position="149"/>
    </location>
</feature>
<protein>
    <submittedName>
        <fullName evidence="2">Ubiquinone/menaquinone biosynthesis C-methylase UbiE</fullName>
    </submittedName>
</protein>
<dbReference type="Pfam" id="PF08241">
    <property type="entry name" value="Methyltransf_11"/>
    <property type="match status" value="1"/>
</dbReference>
<dbReference type="GO" id="GO:0032259">
    <property type="term" value="P:methylation"/>
    <property type="evidence" value="ECO:0007669"/>
    <property type="project" value="UniProtKB-KW"/>
</dbReference>
<accession>A0A7W7RML7</accession>
<evidence type="ECO:0000313" key="2">
    <source>
        <dbReference type="EMBL" id="MBB4934226.1"/>
    </source>
</evidence>
<proteinExistence type="predicted"/>
<gene>
    <name evidence="2" type="ORF">F4561_005046</name>
</gene>
<organism evidence="2 3">
    <name type="scientific">Lipingzhangella halophila</name>
    <dbReference type="NCBI Taxonomy" id="1783352"/>
    <lineage>
        <taxon>Bacteria</taxon>
        <taxon>Bacillati</taxon>
        <taxon>Actinomycetota</taxon>
        <taxon>Actinomycetes</taxon>
        <taxon>Streptosporangiales</taxon>
        <taxon>Nocardiopsidaceae</taxon>
        <taxon>Lipingzhangella</taxon>
    </lineage>
</organism>
<sequence>MRNELGNGAPETPTERTRRRWNRMAQGYDRRGDRAERWLIGDTRAWLCGQATGRTLEVAVGTGRNLDFYRDEVALTGLDLSTEMLTVARRRATALDLRVDLKEGDSQALPFNDGDFDTVVCTLALCTIPNQRAAVNEMHRVLRPEGRLLLVDHVEYTRVPLRWVERLRAAPRTRPLDLVRENGFTVDHHDRLALGLVDRVVARR</sequence>
<keyword evidence="3" id="KW-1185">Reference proteome</keyword>
<keyword evidence="2" id="KW-0489">Methyltransferase</keyword>
<keyword evidence="2" id="KW-0808">Transferase</keyword>
<name>A0A7W7RML7_9ACTN</name>
<dbReference type="Proteomes" id="UP000523007">
    <property type="component" value="Unassembled WGS sequence"/>
</dbReference>
<evidence type="ECO:0000259" key="1">
    <source>
        <dbReference type="Pfam" id="PF08241"/>
    </source>
</evidence>
<comment type="caution">
    <text evidence="2">The sequence shown here is derived from an EMBL/GenBank/DDBJ whole genome shotgun (WGS) entry which is preliminary data.</text>
</comment>
<keyword evidence="2" id="KW-0830">Ubiquinone</keyword>
<dbReference type="EMBL" id="JACHJT010000001">
    <property type="protein sequence ID" value="MBB4934226.1"/>
    <property type="molecule type" value="Genomic_DNA"/>
</dbReference>
<dbReference type="Gene3D" id="3.40.50.150">
    <property type="entry name" value="Vaccinia Virus protein VP39"/>
    <property type="match status" value="1"/>
</dbReference>
<dbReference type="CDD" id="cd02440">
    <property type="entry name" value="AdoMet_MTases"/>
    <property type="match status" value="1"/>
</dbReference>
<dbReference type="InterPro" id="IPR050508">
    <property type="entry name" value="Methyltransf_Superfamily"/>
</dbReference>
<dbReference type="PANTHER" id="PTHR42912:SF93">
    <property type="entry name" value="N6-ADENOSINE-METHYLTRANSFERASE TMT1A"/>
    <property type="match status" value="1"/>
</dbReference>
<dbReference type="InterPro" id="IPR029063">
    <property type="entry name" value="SAM-dependent_MTases_sf"/>
</dbReference>